<reference evidence="1" key="2">
    <citation type="submission" date="2018-05" db="EMBL/GenBank/DDBJ databases">
        <title>OmerRS3 (Oryza meridionalis Reference Sequence Version 3).</title>
        <authorList>
            <person name="Zhang J."/>
            <person name="Kudrna D."/>
            <person name="Lee S."/>
            <person name="Talag J."/>
            <person name="Welchert J."/>
            <person name="Wing R.A."/>
        </authorList>
    </citation>
    <scope>NUCLEOTIDE SEQUENCE [LARGE SCALE GENOMIC DNA]</scope>
    <source>
        <strain evidence="1">cv. OR44</strain>
    </source>
</reference>
<name>A0A0E0BZB8_9ORYZ</name>
<reference evidence="1" key="1">
    <citation type="submission" date="2015-04" db="UniProtKB">
        <authorList>
            <consortium name="EnsemblPlants"/>
        </authorList>
    </citation>
    <scope>IDENTIFICATION</scope>
</reference>
<evidence type="ECO:0000313" key="1">
    <source>
        <dbReference type="EnsemblPlants" id="OMERI01G07960.1"/>
    </source>
</evidence>
<accession>A0A0E0BZB8</accession>
<proteinExistence type="predicted"/>
<dbReference type="Gramene" id="OMERI01G07960.1">
    <property type="protein sequence ID" value="OMERI01G07960.1"/>
    <property type="gene ID" value="OMERI01G07960"/>
</dbReference>
<sequence>MTPSNELVVPRYEGDVPPLQDDFTPYLYLNGANLSIFEDTNELFLENKLDTKGVIVALKTSLTLASSQTH</sequence>
<evidence type="ECO:0000313" key="2">
    <source>
        <dbReference type="Proteomes" id="UP000008021"/>
    </source>
</evidence>
<keyword evidence="2" id="KW-1185">Reference proteome</keyword>
<organism evidence="1">
    <name type="scientific">Oryza meridionalis</name>
    <dbReference type="NCBI Taxonomy" id="40149"/>
    <lineage>
        <taxon>Eukaryota</taxon>
        <taxon>Viridiplantae</taxon>
        <taxon>Streptophyta</taxon>
        <taxon>Embryophyta</taxon>
        <taxon>Tracheophyta</taxon>
        <taxon>Spermatophyta</taxon>
        <taxon>Magnoliopsida</taxon>
        <taxon>Liliopsida</taxon>
        <taxon>Poales</taxon>
        <taxon>Poaceae</taxon>
        <taxon>BOP clade</taxon>
        <taxon>Oryzoideae</taxon>
        <taxon>Oryzeae</taxon>
        <taxon>Oryzinae</taxon>
        <taxon>Oryza</taxon>
    </lineage>
</organism>
<dbReference type="STRING" id="40149.A0A0E0BZB8"/>
<dbReference type="AlphaFoldDB" id="A0A0E0BZB8"/>
<dbReference type="Proteomes" id="UP000008021">
    <property type="component" value="Chromosome 1"/>
</dbReference>
<dbReference type="HOGENOM" id="CLU_2762048_0_0_1"/>
<protein>
    <submittedName>
        <fullName evidence="1">Uncharacterized protein</fullName>
    </submittedName>
</protein>
<dbReference type="EnsemblPlants" id="OMERI01G07960.1">
    <property type="protein sequence ID" value="OMERI01G07960.1"/>
    <property type="gene ID" value="OMERI01G07960"/>
</dbReference>